<evidence type="ECO:0000313" key="2">
    <source>
        <dbReference type="Proteomes" id="UP000267035"/>
    </source>
</evidence>
<dbReference type="Proteomes" id="UP000267035">
    <property type="component" value="Unassembled WGS sequence"/>
</dbReference>
<dbReference type="EMBL" id="RDQL01000011">
    <property type="protein sequence ID" value="RMW98655.1"/>
    <property type="molecule type" value="Genomic_DNA"/>
</dbReference>
<organism evidence="1 2">
    <name type="scientific">Allofranklinella schreckenbergeri</name>
    <dbReference type="NCBI Taxonomy" id="1076744"/>
    <lineage>
        <taxon>Bacteria</taxon>
        <taxon>Pseudomonadati</taxon>
        <taxon>Pseudomonadota</taxon>
        <taxon>Betaproteobacteria</taxon>
        <taxon>Burkholderiales</taxon>
        <taxon>Comamonadaceae</taxon>
        <taxon>Allofranklinella</taxon>
    </lineage>
</organism>
<evidence type="ECO:0000313" key="1">
    <source>
        <dbReference type="EMBL" id="RMW98655.1"/>
    </source>
</evidence>
<sequence length="118" mass="13997">MNFDFDHEEDEVGGGSDFNYVKFDFGNRKFIGFIDFESDGRWEDYGRYWIFELSFNENFSKIEEGRIFIRDESKYEDLSSTKTGAFVDVGFAEKMVEFAEKMERLKKEMESMKGNMGF</sequence>
<proteinExistence type="predicted"/>
<dbReference type="AlphaFoldDB" id="A0A3M6Q691"/>
<comment type="caution">
    <text evidence="1">The sequence shown here is derived from an EMBL/GenBank/DDBJ whole genome shotgun (WGS) entry which is preliminary data.</text>
</comment>
<accession>A0A3M6Q691</accession>
<reference evidence="1 2" key="1">
    <citation type="submission" date="2018-10" db="EMBL/GenBank/DDBJ databases">
        <title>Comamonadaceae CDC group NO-1 genome sequencing and assembly.</title>
        <authorList>
            <person name="Bernier A.-M."/>
            <person name="Bernard K."/>
        </authorList>
    </citation>
    <scope>NUCLEOTIDE SEQUENCE [LARGE SCALE GENOMIC DNA]</scope>
    <source>
        <strain evidence="1 2">NML161473</strain>
    </source>
</reference>
<keyword evidence="2" id="KW-1185">Reference proteome</keyword>
<gene>
    <name evidence="1" type="ORF">EBQ25_08790</name>
</gene>
<protein>
    <submittedName>
        <fullName evidence="1">Uncharacterized protein</fullName>
    </submittedName>
</protein>
<name>A0A3M6Q691_9BURK</name>